<reference evidence="2 3" key="1">
    <citation type="submission" date="2017-02" db="EMBL/GenBank/DDBJ databases">
        <title>Draft genome sequence of Moraxella lincolnii CCUG 9405T type strain.</title>
        <authorList>
            <person name="Salva-Serra F."/>
            <person name="Engstrom-Jakobsson H."/>
            <person name="Thorell K."/>
            <person name="Jaen-Luchoro D."/>
            <person name="Gonzales-Siles L."/>
            <person name="Karlsson R."/>
            <person name="Yazdan S."/>
            <person name="Boulund F."/>
            <person name="Johnning A."/>
            <person name="Engstrand L."/>
            <person name="Kristiansson E."/>
            <person name="Moore E."/>
        </authorList>
    </citation>
    <scope>NUCLEOTIDE SEQUENCE [LARGE SCALE GENOMIC DNA]</scope>
    <source>
        <strain evidence="2 3">CCUG 9405</strain>
    </source>
</reference>
<name>A0A1T0CAW5_9GAMM</name>
<dbReference type="Pfam" id="PF00581">
    <property type="entry name" value="Rhodanese"/>
    <property type="match status" value="1"/>
</dbReference>
<dbReference type="Gene3D" id="3.40.250.10">
    <property type="entry name" value="Rhodanese-like domain"/>
    <property type="match status" value="1"/>
</dbReference>
<accession>A0A1T0CAW5</accession>
<evidence type="ECO:0000259" key="1">
    <source>
        <dbReference type="PROSITE" id="PS50206"/>
    </source>
</evidence>
<dbReference type="InterPro" id="IPR001763">
    <property type="entry name" value="Rhodanese-like_dom"/>
</dbReference>
<organism evidence="2 3">
    <name type="scientific">Lwoffella lincolnii</name>
    <dbReference type="NCBI Taxonomy" id="90241"/>
    <lineage>
        <taxon>Bacteria</taxon>
        <taxon>Pseudomonadati</taxon>
        <taxon>Pseudomonadota</taxon>
        <taxon>Gammaproteobacteria</taxon>
        <taxon>Moraxellales</taxon>
        <taxon>Moraxellaceae</taxon>
        <taxon>Lwoffella</taxon>
    </lineage>
</organism>
<dbReference type="EMBL" id="MUYT01000017">
    <property type="protein sequence ID" value="OOS19453.1"/>
    <property type="molecule type" value="Genomic_DNA"/>
</dbReference>
<dbReference type="SMART" id="SM00450">
    <property type="entry name" value="RHOD"/>
    <property type="match status" value="1"/>
</dbReference>
<dbReference type="Proteomes" id="UP000191094">
    <property type="component" value="Unassembled WGS sequence"/>
</dbReference>
<dbReference type="STRING" id="90241.B0682_09020"/>
<dbReference type="InterPro" id="IPR036873">
    <property type="entry name" value="Rhodanese-like_dom_sf"/>
</dbReference>
<evidence type="ECO:0000313" key="2">
    <source>
        <dbReference type="EMBL" id="OOS19453.1"/>
    </source>
</evidence>
<comment type="caution">
    <text evidence="2">The sequence shown here is derived from an EMBL/GenBank/DDBJ whole genome shotgun (WGS) entry which is preliminary data.</text>
</comment>
<dbReference type="CDD" id="cd00158">
    <property type="entry name" value="RHOD"/>
    <property type="match status" value="1"/>
</dbReference>
<protein>
    <recommendedName>
        <fullName evidence="1">Rhodanese domain-containing protein</fullName>
    </recommendedName>
</protein>
<keyword evidence="3" id="KW-1185">Reference proteome</keyword>
<proteinExistence type="predicted"/>
<evidence type="ECO:0000313" key="3">
    <source>
        <dbReference type="Proteomes" id="UP000191094"/>
    </source>
</evidence>
<dbReference type="PROSITE" id="PS50206">
    <property type="entry name" value="RHODANESE_3"/>
    <property type="match status" value="1"/>
</dbReference>
<gene>
    <name evidence="2" type="ORF">B0682_09020</name>
</gene>
<dbReference type="SUPFAM" id="SSF52821">
    <property type="entry name" value="Rhodanese/Cell cycle control phosphatase"/>
    <property type="match status" value="1"/>
</dbReference>
<dbReference type="AlphaFoldDB" id="A0A1T0CAW5"/>
<sequence>MALADASIWDVRDAKDYANGHIQGAVNHPINQGINKTILSELPDTTIYVLCGGGGKAPRAATAINDIDSERDVVVLTGGTRQAKILDWQMVAGDAPF</sequence>
<feature type="domain" description="Rhodanese" evidence="1">
    <location>
        <begin position="2"/>
        <end position="88"/>
    </location>
</feature>